<name>A0ABV0V163_9TELE</name>
<keyword evidence="3" id="KW-1185">Reference proteome</keyword>
<comment type="caution">
    <text evidence="2">The sequence shown here is derived from an EMBL/GenBank/DDBJ whole genome shotgun (WGS) entry which is preliminary data.</text>
</comment>
<feature type="transmembrane region" description="Helical" evidence="1">
    <location>
        <begin position="54"/>
        <end position="76"/>
    </location>
</feature>
<evidence type="ECO:0000256" key="1">
    <source>
        <dbReference type="SAM" id="Phobius"/>
    </source>
</evidence>
<dbReference type="EMBL" id="JAHRIQ010093182">
    <property type="protein sequence ID" value="MEQ2251119.1"/>
    <property type="molecule type" value="Genomic_DNA"/>
</dbReference>
<reference evidence="2 3" key="1">
    <citation type="submission" date="2021-06" db="EMBL/GenBank/DDBJ databases">
        <authorList>
            <person name="Palmer J.M."/>
        </authorList>
    </citation>
    <scope>NUCLEOTIDE SEQUENCE [LARGE SCALE GENOMIC DNA]</scope>
    <source>
        <strain evidence="3">if_2019</strain>
        <tissue evidence="2">Muscle</tissue>
    </source>
</reference>
<dbReference type="Proteomes" id="UP001482620">
    <property type="component" value="Unassembled WGS sequence"/>
</dbReference>
<gene>
    <name evidence="2" type="ORF">ILYODFUR_007682</name>
</gene>
<keyword evidence="1" id="KW-1133">Transmembrane helix</keyword>
<sequence>MNDPVVWMCGARQQSDRANPRMRRVGPREDVDLWNEVDEKRLDFKTRSLLHEQLFSTLGSLLLCSDMLFMSLGFIFGVDTMSEPRTVTNGPNNLAPNKTFTQYNYHKLIRLLKNI</sequence>
<protein>
    <submittedName>
        <fullName evidence="2">Uncharacterized protein</fullName>
    </submittedName>
</protein>
<proteinExistence type="predicted"/>
<evidence type="ECO:0000313" key="3">
    <source>
        <dbReference type="Proteomes" id="UP001482620"/>
    </source>
</evidence>
<organism evidence="2 3">
    <name type="scientific">Ilyodon furcidens</name>
    <name type="common">goldbreast splitfin</name>
    <dbReference type="NCBI Taxonomy" id="33524"/>
    <lineage>
        <taxon>Eukaryota</taxon>
        <taxon>Metazoa</taxon>
        <taxon>Chordata</taxon>
        <taxon>Craniata</taxon>
        <taxon>Vertebrata</taxon>
        <taxon>Euteleostomi</taxon>
        <taxon>Actinopterygii</taxon>
        <taxon>Neopterygii</taxon>
        <taxon>Teleostei</taxon>
        <taxon>Neoteleostei</taxon>
        <taxon>Acanthomorphata</taxon>
        <taxon>Ovalentaria</taxon>
        <taxon>Atherinomorphae</taxon>
        <taxon>Cyprinodontiformes</taxon>
        <taxon>Goodeidae</taxon>
        <taxon>Ilyodon</taxon>
    </lineage>
</organism>
<evidence type="ECO:0000313" key="2">
    <source>
        <dbReference type="EMBL" id="MEQ2251119.1"/>
    </source>
</evidence>
<keyword evidence="1" id="KW-0472">Membrane</keyword>
<accession>A0ABV0V163</accession>
<keyword evidence="1" id="KW-0812">Transmembrane</keyword>